<dbReference type="GO" id="GO:0005737">
    <property type="term" value="C:cytoplasm"/>
    <property type="evidence" value="ECO:0007669"/>
    <property type="project" value="TreeGrafter"/>
</dbReference>
<evidence type="ECO:0000313" key="4">
    <source>
        <dbReference type="Proteomes" id="UP000075606"/>
    </source>
</evidence>
<dbReference type="AlphaFoldDB" id="A0A150XGU1"/>
<dbReference type="GO" id="GO:0016881">
    <property type="term" value="F:acid-amino acid ligase activity"/>
    <property type="evidence" value="ECO:0007669"/>
    <property type="project" value="TreeGrafter"/>
</dbReference>
<protein>
    <recommendedName>
        <fullName evidence="5">GH3 auxin-responsive promoter</fullName>
    </recommendedName>
</protein>
<dbReference type="EMBL" id="LRPC01000001">
    <property type="protein sequence ID" value="KYG77940.1"/>
    <property type="molecule type" value="Genomic_DNA"/>
</dbReference>
<dbReference type="RefSeq" id="WP_068216828.1">
    <property type="nucleotide sequence ID" value="NZ_CP139724.1"/>
</dbReference>
<dbReference type="InterPro" id="IPR004993">
    <property type="entry name" value="GH3"/>
</dbReference>
<dbReference type="Pfam" id="PF03321">
    <property type="entry name" value="GH3"/>
    <property type="match status" value="1"/>
</dbReference>
<evidence type="ECO:0000313" key="3">
    <source>
        <dbReference type="EMBL" id="KYG77940.1"/>
    </source>
</evidence>
<proteinExistence type="predicted"/>
<evidence type="ECO:0000259" key="1">
    <source>
        <dbReference type="Pfam" id="PF23571"/>
    </source>
</evidence>
<gene>
    <name evidence="3" type="ORF">AWW68_04000</name>
</gene>
<name>A0A150XGU1_9BACT</name>
<reference evidence="3 4" key="1">
    <citation type="submission" date="2016-01" db="EMBL/GenBank/DDBJ databases">
        <title>Genome sequencing of Roseivirga spongicola UST030701-084.</title>
        <authorList>
            <person name="Selvaratnam C."/>
            <person name="Thevarajoo S."/>
            <person name="Goh K.M."/>
            <person name="Ee R."/>
            <person name="Chan K.-G."/>
            <person name="Chong C.S."/>
        </authorList>
    </citation>
    <scope>NUCLEOTIDE SEQUENCE [LARGE SCALE GENOMIC DNA]</scope>
    <source>
        <strain evidence="3 4">UST030701-084</strain>
    </source>
</reference>
<dbReference type="STRING" id="333140.AWW68_04000"/>
<dbReference type="InterPro" id="IPR055377">
    <property type="entry name" value="GH3_M"/>
</dbReference>
<dbReference type="PANTHER" id="PTHR31901:SF9">
    <property type="entry name" value="GH3 DOMAIN-CONTAINING PROTEIN"/>
    <property type="match status" value="1"/>
</dbReference>
<dbReference type="Pfam" id="PF23572">
    <property type="entry name" value="GH3_C"/>
    <property type="match status" value="1"/>
</dbReference>
<dbReference type="OrthoDB" id="5678283at2"/>
<dbReference type="Pfam" id="PF23571">
    <property type="entry name" value="GH3_M"/>
    <property type="match status" value="1"/>
</dbReference>
<sequence>MAIINSILTWVMKKRMHQIELFMKYPHDVQDELFKKLVTTARNTEFGRTYGFADVHNVEQFRKMIPVFSYEEISPYIERNMAGEQNLLWPSDVKWFAKSSGTTNARSKFIPVSYEALEDCHFKGGKDLLSIYCNHFPDTKMFDGKGLTIGGSQQVNQHDSNSESFYGDVSAVIMSNLPYWTRFVRTPTLDIALMDEWESKIQKMAEVTMDENVTSISGVPTWTIVLLQRIIELKRAKDITEVWPNLEVFFHGAVAFGPYRSIFQKLIPSDKMRYMETYNASEGFFGIQFEPDSDDMLLMLDYGIYYEFIPYPEIHKENPKVIGLDEVKVGEHYAILISTNAGLWRYMIGDTVVFTSTDPYKIKISGRTKHFINAFGEEVVVENAERAISEACEQTGAQINNFTAAPKYFGGEEKASHEWIVEFEQEPSSLEEFTKVLDATLRRINSDYDAKRHKSLALGLPIVHMAQPGTFYEWMKRRGKLGGQNKVPRLSNTREYLDDILKLISNSELSL</sequence>
<keyword evidence="4" id="KW-1185">Reference proteome</keyword>
<feature type="domain" description="GH3 C-terminal" evidence="2">
    <location>
        <begin position="382"/>
        <end position="495"/>
    </location>
</feature>
<organism evidence="3 4">
    <name type="scientific">Roseivirga spongicola</name>
    <dbReference type="NCBI Taxonomy" id="333140"/>
    <lineage>
        <taxon>Bacteria</taxon>
        <taxon>Pseudomonadati</taxon>
        <taxon>Bacteroidota</taxon>
        <taxon>Cytophagia</taxon>
        <taxon>Cytophagales</taxon>
        <taxon>Roseivirgaceae</taxon>
        <taxon>Roseivirga</taxon>
    </lineage>
</organism>
<feature type="domain" description="GH3 middle" evidence="1">
    <location>
        <begin position="298"/>
        <end position="367"/>
    </location>
</feature>
<dbReference type="PANTHER" id="PTHR31901">
    <property type="entry name" value="GH3 DOMAIN-CONTAINING PROTEIN"/>
    <property type="match status" value="1"/>
</dbReference>
<dbReference type="Proteomes" id="UP000075606">
    <property type="component" value="Unassembled WGS sequence"/>
</dbReference>
<comment type="caution">
    <text evidence="3">The sequence shown here is derived from an EMBL/GenBank/DDBJ whole genome shotgun (WGS) entry which is preliminary data.</text>
</comment>
<dbReference type="InterPro" id="IPR055378">
    <property type="entry name" value="GH3_C"/>
</dbReference>
<accession>A0A150XGU1</accession>
<evidence type="ECO:0008006" key="5">
    <source>
        <dbReference type="Google" id="ProtNLM"/>
    </source>
</evidence>
<evidence type="ECO:0000259" key="2">
    <source>
        <dbReference type="Pfam" id="PF23572"/>
    </source>
</evidence>